<protein>
    <recommendedName>
        <fullName evidence="3">Cytochrome C Planctomycete-type domain-containing protein</fullName>
    </recommendedName>
</protein>
<name>A0ABY7HFD3_9BACT</name>
<dbReference type="Proteomes" id="UP001164459">
    <property type="component" value="Chromosome"/>
</dbReference>
<organism evidence="1 2">
    <name type="scientific">Nannocystis punicea</name>
    <dbReference type="NCBI Taxonomy" id="2995304"/>
    <lineage>
        <taxon>Bacteria</taxon>
        <taxon>Pseudomonadati</taxon>
        <taxon>Myxococcota</taxon>
        <taxon>Polyangia</taxon>
        <taxon>Nannocystales</taxon>
        <taxon>Nannocystaceae</taxon>
        <taxon>Nannocystis</taxon>
    </lineage>
</organism>
<gene>
    <name evidence="1" type="ORF">O0S08_16735</name>
</gene>
<accession>A0ABY7HFD3</accession>
<keyword evidence="2" id="KW-1185">Reference proteome</keyword>
<sequence length="80" mass="8279">MTNAQDSWQNLVEVYSTQAAGFKRVAVGDSANSYLVAKLKGIAGEVPFNGNPAQMPKGGAPLSADTIALVEEWIDGGAAL</sequence>
<evidence type="ECO:0000313" key="2">
    <source>
        <dbReference type="Proteomes" id="UP001164459"/>
    </source>
</evidence>
<proteinExistence type="predicted"/>
<evidence type="ECO:0008006" key="3">
    <source>
        <dbReference type="Google" id="ProtNLM"/>
    </source>
</evidence>
<evidence type="ECO:0000313" key="1">
    <source>
        <dbReference type="EMBL" id="WAS97790.1"/>
    </source>
</evidence>
<dbReference type="EMBL" id="CP114040">
    <property type="protein sequence ID" value="WAS97790.1"/>
    <property type="molecule type" value="Genomic_DNA"/>
</dbReference>
<dbReference type="RefSeq" id="WP_269040157.1">
    <property type="nucleotide sequence ID" value="NZ_CP114040.1"/>
</dbReference>
<reference evidence="1" key="1">
    <citation type="submission" date="2022-11" db="EMBL/GenBank/DDBJ databases">
        <title>Minimal conservation of predation-associated metabolite biosynthetic gene clusters underscores biosynthetic potential of Myxococcota including descriptions for ten novel species: Archangium lansinium sp. nov., Myxococcus landrumus sp. nov., Nannocystis bai.</title>
        <authorList>
            <person name="Ahearne A."/>
            <person name="Stevens C."/>
            <person name="Dowd S."/>
        </authorList>
    </citation>
    <scope>NUCLEOTIDE SEQUENCE</scope>
    <source>
        <strain evidence="1">Fl3</strain>
    </source>
</reference>